<feature type="region of interest" description="Disordered" evidence="5">
    <location>
        <begin position="148"/>
        <end position="175"/>
    </location>
</feature>
<gene>
    <name evidence="8" type="ORF">Nepgr_018249</name>
</gene>
<feature type="compositionally biased region" description="Basic and acidic residues" evidence="5">
    <location>
        <begin position="416"/>
        <end position="432"/>
    </location>
</feature>
<keyword evidence="3" id="KW-0804">Transcription</keyword>
<keyword evidence="2 4" id="KW-0103">Bromodomain</keyword>
<dbReference type="PROSITE" id="PS50014">
    <property type="entry name" value="BROMODOMAIN_2"/>
    <property type="match status" value="1"/>
</dbReference>
<keyword evidence="1" id="KW-0805">Transcription regulation</keyword>
<evidence type="ECO:0000259" key="7">
    <source>
        <dbReference type="PROSITE" id="PS51525"/>
    </source>
</evidence>
<dbReference type="EMBL" id="BSYO01000016">
    <property type="protein sequence ID" value="GMH16408.1"/>
    <property type="molecule type" value="Genomic_DNA"/>
</dbReference>
<accession>A0AAD3XTA0</accession>
<dbReference type="Gene3D" id="1.20.920.10">
    <property type="entry name" value="Bromodomain-like"/>
    <property type="match status" value="1"/>
</dbReference>
<dbReference type="InterPro" id="IPR001487">
    <property type="entry name" value="Bromodomain"/>
</dbReference>
<feature type="domain" description="Bromo" evidence="6">
    <location>
        <begin position="203"/>
        <end position="275"/>
    </location>
</feature>
<dbReference type="InterPro" id="IPR027353">
    <property type="entry name" value="NET_dom"/>
</dbReference>
<evidence type="ECO:0000256" key="5">
    <source>
        <dbReference type="SAM" id="MobiDB-lite"/>
    </source>
</evidence>
<name>A0AAD3XTA0_NEPGR</name>
<dbReference type="SUPFAM" id="SSF47370">
    <property type="entry name" value="Bromodomain"/>
    <property type="match status" value="1"/>
</dbReference>
<evidence type="ECO:0000256" key="2">
    <source>
        <dbReference type="ARBA" id="ARBA00023117"/>
    </source>
</evidence>
<reference evidence="8" key="1">
    <citation type="submission" date="2023-05" db="EMBL/GenBank/DDBJ databases">
        <title>Nepenthes gracilis genome sequencing.</title>
        <authorList>
            <person name="Fukushima K."/>
        </authorList>
    </citation>
    <scope>NUCLEOTIDE SEQUENCE</scope>
    <source>
        <strain evidence="8">SING2019-196</strain>
    </source>
</reference>
<dbReference type="PROSITE" id="PS51525">
    <property type="entry name" value="NET"/>
    <property type="match status" value="1"/>
</dbReference>
<feature type="compositionally biased region" description="Low complexity" evidence="5">
    <location>
        <begin position="293"/>
        <end position="302"/>
    </location>
</feature>
<proteinExistence type="predicted"/>
<feature type="compositionally biased region" description="Basic and acidic residues" evidence="5">
    <location>
        <begin position="304"/>
        <end position="337"/>
    </location>
</feature>
<dbReference type="PANTHER" id="PTHR45926">
    <property type="entry name" value="OSJNBA0053K19.4 PROTEIN"/>
    <property type="match status" value="1"/>
</dbReference>
<evidence type="ECO:0000313" key="9">
    <source>
        <dbReference type="Proteomes" id="UP001279734"/>
    </source>
</evidence>
<dbReference type="AlphaFoldDB" id="A0AAD3XTA0"/>
<feature type="region of interest" description="Disordered" evidence="5">
    <location>
        <begin position="519"/>
        <end position="597"/>
    </location>
</feature>
<feature type="region of interest" description="Disordered" evidence="5">
    <location>
        <begin position="293"/>
        <end position="436"/>
    </location>
</feature>
<feature type="compositionally biased region" description="Low complexity" evidence="5">
    <location>
        <begin position="562"/>
        <end position="584"/>
    </location>
</feature>
<dbReference type="InterPro" id="IPR036427">
    <property type="entry name" value="Bromodomain-like_sf"/>
</dbReference>
<feature type="domain" description="NET" evidence="7">
    <location>
        <begin position="415"/>
        <end position="496"/>
    </location>
</feature>
<evidence type="ECO:0000259" key="6">
    <source>
        <dbReference type="PROSITE" id="PS50014"/>
    </source>
</evidence>
<dbReference type="PRINTS" id="PR00503">
    <property type="entry name" value="BROMODOMAIN"/>
</dbReference>
<organism evidence="8 9">
    <name type="scientific">Nepenthes gracilis</name>
    <name type="common">Slender pitcher plant</name>
    <dbReference type="NCBI Taxonomy" id="150966"/>
    <lineage>
        <taxon>Eukaryota</taxon>
        <taxon>Viridiplantae</taxon>
        <taxon>Streptophyta</taxon>
        <taxon>Embryophyta</taxon>
        <taxon>Tracheophyta</taxon>
        <taxon>Spermatophyta</taxon>
        <taxon>Magnoliopsida</taxon>
        <taxon>eudicotyledons</taxon>
        <taxon>Gunneridae</taxon>
        <taxon>Pentapetalae</taxon>
        <taxon>Caryophyllales</taxon>
        <taxon>Nepenthaceae</taxon>
        <taxon>Nepenthes</taxon>
    </lineage>
</organism>
<dbReference type="SMART" id="SM00297">
    <property type="entry name" value="BROMO"/>
    <property type="match status" value="1"/>
</dbReference>
<evidence type="ECO:0000256" key="4">
    <source>
        <dbReference type="PROSITE-ProRule" id="PRU00035"/>
    </source>
</evidence>
<feature type="compositionally biased region" description="Basic residues" evidence="5">
    <location>
        <begin position="369"/>
        <end position="378"/>
    </location>
</feature>
<dbReference type="InterPro" id="IPR038336">
    <property type="entry name" value="NET_sf"/>
</dbReference>
<evidence type="ECO:0000313" key="8">
    <source>
        <dbReference type="EMBL" id="GMH16408.1"/>
    </source>
</evidence>
<protein>
    <submittedName>
        <fullName evidence="8">Uncharacterized protein</fullName>
    </submittedName>
</protein>
<keyword evidence="9" id="KW-1185">Reference proteome</keyword>
<dbReference type="Pfam" id="PF00439">
    <property type="entry name" value="Bromodomain"/>
    <property type="match status" value="1"/>
</dbReference>
<comment type="caution">
    <text evidence="8">The sequence shown here is derived from an EMBL/GenBank/DDBJ whole genome shotgun (WGS) entry which is preliminary data.</text>
</comment>
<sequence length="597" mass="67560">MASALLASRNESNWPQARTAYIGEISFLKPGFNNPNTNNSNPLSLSRKQQIHTTSGQITRQNVDEFSNPTGSDDASSLCRRSEDFDSKMGEGGELSHYISYDISTFSTSELRSLKSQLLAELEQVRCLVNRVKMDGFLSRSVLKNSPEKEMKLSRNKRKIPLPPSGKEPRQIASSPALVPETVSDVASIQLMKLCRKMLNKLMKQKFCWIFNEPVDVVALGLSDYNRIVKHPMDLGTVKSKLLRNLYTSPDEFAADVRLTFKNALLYNPKGEHVHNCAEQYLTKFEQMFRPMSQRSEIQKQQQQRKEYLQQENQIQKHPERQNQPHCQQEKQDQECWRRKKHRNYEKQDNEEAVAVGGLQMSPRSKIPSPHKPKKASSTKKLDQVEPIQEPPAVETSPVEKVRAGRQASAKLPKPKAKDPNKRDMSKEEKQKLGLGLQSLPDEKMAQVVQIIRKRNDHLTQDGDEIELDMETIDTETLWELDRFVINYKKMVSKIKRQALFNNVDRIDSNLAAMDGMVSGKVKKGGNGDEDVDIGDEMPMSHFPPLEIEKDDDGHADSGCYSSSSSSSTESSSSSDSDSGSSSRNDSDVENDAHMRD</sequence>
<dbReference type="Pfam" id="PF17035">
    <property type="entry name" value="BET"/>
    <property type="match status" value="1"/>
</dbReference>
<dbReference type="Proteomes" id="UP001279734">
    <property type="component" value="Unassembled WGS sequence"/>
</dbReference>
<dbReference type="Gene3D" id="1.20.1270.220">
    <property type="match status" value="1"/>
</dbReference>
<evidence type="ECO:0000256" key="3">
    <source>
        <dbReference type="ARBA" id="ARBA00023163"/>
    </source>
</evidence>
<evidence type="ECO:0000256" key="1">
    <source>
        <dbReference type="ARBA" id="ARBA00023015"/>
    </source>
</evidence>
<feature type="compositionally biased region" description="Basic and acidic residues" evidence="5">
    <location>
        <begin position="585"/>
        <end position="597"/>
    </location>
</feature>